<dbReference type="Proteomes" id="UP001282284">
    <property type="component" value="Unassembled WGS sequence"/>
</dbReference>
<organism evidence="2 3">
    <name type="scientific">Sporosarcina saromensis</name>
    <dbReference type="NCBI Taxonomy" id="359365"/>
    <lineage>
        <taxon>Bacteria</taxon>
        <taxon>Bacillati</taxon>
        <taxon>Bacillota</taxon>
        <taxon>Bacilli</taxon>
        <taxon>Bacillales</taxon>
        <taxon>Caryophanaceae</taxon>
        <taxon>Sporosarcina</taxon>
    </lineage>
</organism>
<sequence length="112" mass="13589">MFYRRKYYNVKNEFVETFNNHFNKTNLPNQLKHGARFIGRWMKDNGDGTTEIFAIWEYDSYEDYVEIEKNVRADKEHVQRVVEWYEQNGGREFVLTELILEVRNEVLLSTVD</sequence>
<feature type="domain" description="NIPSNAP" evidence="1">
    <location>
        <begin position="7"/>
        <end position="80"/>
    </location>
</feature>
<comment type="caution">
    <text evidence="2">The sequence shown here is derived from an EMBL/GenBank/DDBJ whole genome shotgun (WGS) entry which is preliminary data.</text>
</comment>
<dbReference type="Gene3D" id="3.30.70.100">
    <property type="match status" value="1"/>
</dbReference>
<dbReference type="InterPro" id="IPR011008">
    <property type="entry name" value="Dimeric_a/b-barrel"/>
</dbReference>
<evidence type="ECO:0000313" key="2">
    <source>
        <dbReference type="EMBL" id="MDW0112722.1"/>
    </source>
</evidence>
<evidence type="ECO:0000313" key="3">
    <source>
        <dbReference type="Proteomes" id="UP001282284"/>
    </source>
</evidence>
<dbReference type="EMBL" id="JAUBDI010000003">
    <property type="protein sequence ID" value="MDW0112722.1"/>
    <property type="molecule type" value="Genomic_DNA"/>
</dbReference>
<evidence type="ECO:0000259" key="1">
    <source>
        <dbReference type="Pfam" id="PF07978"/>
    </source>
</evidence>
<proteinExistence type="predicted"/>
<reference evidence="2 3" key="1">
    <citation type="submission" date="2023-06" db="EMBL/GenBank/DDBJ databases">
        <title>Sporosarcina sp. nov., isolated from Korean traditional fermented seafood 'Jeotgal'.</title>
        <authorList>
            <person name="Yang A.I."/>
            <person name="Shin N.-R."/>
        </authorList>
    </citation>
    <scope>NUCLEOTIDE SEQUENCE [LARGE SCALE GENOMIC DNA]</scope>
    <source>
        <strain evidence="2 3">KCTC13119</strain>
    </source>
</reference>
<accession>A0ABU4G6V7</accession>
<protein>
    <submittedName>
        <fullName evidence="2">NIPSNAP family protein</fullName>
    </submittedName>
</protein>
<dbReference type="Pfam" id="PF07978">
    <property type="entry name" value="NIPSNAP"/>
    <property type="match status" value="1"/>
</dbReference>
<dbReference type="SUPFAM" id="SSF54909">
    <property type="entry name" value="Dimeric alpha+beta barrel"/>
    <property type="match status" value="1"/>
</dbReference>
<gene>
    <name evidence="2" type="ORF">QT711_05960</name>
</gene>
<dbReference type="RefSeq" id="WP_317942597.1">
    <property type="nucleotide sequence ID" value="NZ_JAUBDI010000003.1"/>
</dbReference>
<keyword evidence="3" id="KW-1185">Reference proteome</keyword>
<dbReference type="InterPro" id="IPR012577">
    <property type="entry name" value="NIPSNAP"/>
</dbReference>
<name>A0ABU4G6V7_9BACL</name>